<comment type="caution">
    <text evidence="2">The sequence shown here is derived from an EMBL/GenBank/DDBJ whole genome shotgun (WGS) entry which is preliminary data.</text>
</comment>
<organism evidence="2 3">
    <name type="scientific">Shewanella jiangmenensis</name>
    <dbReference type="NCBI Taxonomy" id="2837387"/>
    <lineage>
        <taxon>Bacteria</taxon>
        <taxon>Pseudomonadati</taxon>
        <taxon>Pseudomonadota</taxon>
        <taxon>Gammaproteobacteria</taxon>
        <taxon>Alteromonadales</taxon>
        <taxon>Shewanellaceae</taxon>
        <taxon>Shewanella</taxon>
    </lineage>
</organism>
<dbReference type="RefSeq" id="WP_214507046.1">
    <property type="nucleotide sequence ID" value="NZ_JAHEPS010000003.1"/>
</dbReference>
<dbReference type="Gene3D" id="1.10.3480.10">
    <property type="entry name" value="TorD-like"/>
    <property type="match status" value="1"/>
</dbReference>
<dbReference type="EMBL" id="JAHEPS010000003">
    <property type="protein sequence ID" value="MBT1444849.1"/>
    <property type="molecule type" value="Genomic_DNA"/>
</dbReference>
<protein>
    <submittedName>
        <fullName evidence="2">Molecular chaperone TorD family protein</fullName>
    </submittedName>
</protein>
<sequence length="238" mass="26332">MNSIPVNTVVICQSQEALPLAELDAELYQAGARVLHHVLHAYPEASTIDEFASSELAQNWPFESKGCALIAEALSGWQQADAQARDQQLLALKLDYGQLFFGPGDPKAAPWGSVYTSEAQLLNERTTLQLQGFYRAHGLTVQTALNEPLDHIGLIFAAMESLLNTLSVDSGNARARRLLETLLAEHLLPWSGRCLKLAWDHAQTPYYKGFAMLADDYLERLTQALGIQGQIRALPLYR</sequence>
<evidence type="ECO:0000313" key="3">
    <source>
        <dbReference type="Proteomes" id="UP001195903"/>
    </source>
</evidence>
<dbReference type="Proteomes" id="UP001195903">
    <property type="component" value="Unassembled WGS sequence"/>
</dbReference>
<accession>A0ABS5V324</accession>
<dbReference type="Pfam" id="PF02613">
    <property type="entry name" value="Nitrate_red_del"/>
    <property type="match status" value="1"/>
</dbReference>
<name>A0ABS5V324_9GAMM</name>
<proteinExistence type="predicted"/>
<evidence type="ECO:0000256" key="1">
    <source>
        <dbReference type="ARBA" id="ARBA00023186"/>
    </source>
</evidence>
<dbReference type="SUPFAM" id="SSF89155">
    <property type="entry name" value="TorD-like"/>
    <property type="match status" value="1"/>
</dbReference>
<evidence type="ECO:0000313" key="2">
    <source>
        <dbReference type="EMBL" id="MBT1444849.1"/>
    </source>
</evidence>
<keyword evidence="3" id="KW-1185">Reference proteome</keyword>
<dbReference type="InterPro" id="IPR050289">
    <property type="entry name" value="TorD/DmsD_chaperones"/>
</dbReference>
<dbReference type="InterPro" id="IPR020945">
    <property type="entry name" value="DMSO/NO3_reduct_chaperone"/>
</dbReference>
<gene>
    <name evidence="2" type="ORF">KJI95_09975</name>
</gene>
<reference evidence="2 3" key="1">
    <citation type="submission" date="2021-05" db="EMBL/GenBank/DDBJ databases">
        <title>Shewanella sp. JM162201.</title>
        <authorList>
            <person name="Xu S."/>
            <person name="Li A."/>
        </authorList>
    </citation>
    <scope>NUCLEOTIDE SEQUENCE [LARGE SCALE GENOMIC DNA]</scope>
    <source>
        <strain evidence="2 3">JM162201</strain>
    </source>
</reference>
<dbReference type="PANTHER" id="PTHR34227:SF13">
    <property type="entry name" value="TAT PROOFREADING CHAPERONE DMSD-RELATED"/>
    <property type="match status" value="1"/>
</dbReference>
<dbReference type="PANTHER" id="PTHR34227">
    <property type="entry name" value="CHAPERONE PROTEIN YCDY"/>
    <property type="match status" value="1"/>
</dbReference>
<dbReference type="InterPro" id="IPR036411">
    <property type="entry name" value="TorD-like_sf"/>
</dbReference>
<keyword evidence="1" id="KW-0143">Chaperone</keyword>